<keyword evidence="3 11" id="KW-0812">Transmembrane</keyword>
<dbReference type="InterPro" id="IPR011500">
    <property type="entry name" value="GPCR_3_9-Cys_dom"/>
</dbReference>
<reference evidence="14" key="1">
    <citation type="submission" date="2025-08" db="UniProtKB">
        <authorList>
            <consortium name="RefSeq"/>
        </authorList>
    </citation>
    <scope>IDENTIFICATION</scope>
</reference>
<dbReference type="SUPFAM" id="SSF53822">
    <property type="entry name" value="Periplasmic binding protein-like I"/>
    <property type="match status" value="1"/>
</dbReference>
<keyword evidence="2" id="KW-1003">Cell membrane</keyword>
<dbReference type="Pfam" id="PF07562">
    <property type="entry name" value="NCD3G"/>
    <property type="match status" value="1"/>
</dbReference>
<evidence type="ECO:0000313" key="14">
    <source>
        <dbReference type="RefSeq" id="XP_015268951.1"/>
    </source>
</evidence>
<evidence type="ECO:0000313" key="13">
    <source>
        <dbReference type="Proteomes" id="UP000694871"/>
    </source>
</evidence>
<protein>
    <submittedName>
        <fullName evidence="14">Vomeronasal type-2 receptor 26-like</fullName>
    </submittedName>
</protein>
<feature type="transmembrane region" description="Helical" evidence="11">
    <location>
        <begin position="540"/>
        <end position="563"/>
    </location>
</feature>
<keyword evidence="13" id="KW-1185">Reference proteome</keyword>
<keyword evidence="5 11" id="KW-1133">Transmembrane helix</keyword>
<evidence type="ECO:0000256" key="3">
    <source>
        <dbReference type="ARBA" id="ARBA00022692"/>
    </source>
</evidence>
<dbReference type="Gene3D" id="2.10.50.30">
    <property type="entry name" value="GPCR, family 3, nine cysteines domain"/>
    <property type="match status" value="1"/>
</dbReference>
<evidence type="ECO:0000256" key="8">
    <source>
        <dbReference type="ARBA" id="ARBA00023170"/>
    </source>
</evidence>
<feature type="domain" description="G-protein coupled receptors family 3 profile" evidence="12">
    <location>
        <begin position="540"/>
        <end position="804"/>
    </location>
</feature>
<proteinExistence type="predicted"/>
<name>A0ABM1K5G4_GEKJA</name>
<feature type="transmembrane region" description="Helical" evidence="11">
    <location>
        <begin position="734"/>
        <end position="754"/>
    </location>
</feature>
<dbReference type="SUPFAM" id="SSF81665">
    <property type="entry name" value="Calcium ATPase, transmembrane domain M"/>
    <property type="match status" value="1"/>
</dbReference>
<evidence type="ECO:0000256" key="9">
    <source>
        <dbReference type="ARBA" id="ARBA00023180"/>
    </source>
</evidence>
<evidence type="ECO:0000259" key="12">
    <source>
        <dbReference type="PROSITE" id="PS50259"/>
    </source>
</evidence>
<dbReference type="Gene3D" id="3.40.50.2300">
    <property type="match status" value="2"/>
</dbReference>
<dbReference type="RefSeq" id="XP_015268951.1">
    <property type="nucleotide sequence ID" value="XM_015413465.1"/>
</dbReference>
<keyword evidence="8" id="KW-0675">Receptor</keyword>
<evidence type="ECO:0000256" key="4">
    <source>
        <dbReference type="ARBA" id="ARBA00022729"/>
    </source>
</evidence>
<dbReference type="InterPro" id="IPR038550">
    <property type="entry name" value="GPCR_3_9-Cys_sf"/>
</dbReference>
<evidence type="ECO:0000256" key="7">
    <source>
        <dbReference type="ARBA" id="ARBA00023136"/>
    </source>
</evidence>
<evidence type="ECO:0000256" key="6">
    <source>
        <dbReference type="ARBA" id="ARBA00023040"/>
    </source>
</evidence>
<feature type="transmembrane region" description="Helical" evidence="11">
    <location>
        <begin position="610"/>
        <end position="634"/>
    </location>
</feature>
<evidence type="ECO:0000256" key="5">
    <source>
        <dbReference type="ARBA" id="ARBA00022989"/>
    </source>
</evidence>
<keyword evidence="6" id="KW-0297">G-protein coupled receptor</keyword>
<dbReference type="InterPro" id="IPR000337">
    <property type="entry name" value="GPCR_3"/>
</dbReference>
<dbReference type="InterPro" id="IPR017978">
    <property type="entry name" value="GPCR_3_C"/>
</dbReference>
<dbReference type="PANTHER" id="PTHR24061:SF599">
    <property type="entry name" value="G-PROTEIN COUPLED RECEPTORS FAMILY 3 PROFILE DOMAIN-CONTAINING PROTEIN"/>
    <property type="match status" value="1"/>
</dbReference>
<dbReference type="Pfam" id="PF00003">
    <property type="entry name" value="7tm_3"/>
    <property type="match status" value="1"/>
</dbReference>
<sequence>MLTKFYQHVLALVFAVDEVNQNPKILPNVTLGFHICDSYYSIRMTYRTLLDLLFKSHRYFPNYECGIQKNMMAVIGGLSSDISFHMADILGLYKIPQLTYGSFAQEERSTRQSPSFYHMVPNEAQQCTGIVKLLQHFGWTWVGLFAVDDDSGDRFLQSLQPLFSQHRICWAFTERIPNQVNWDNLYDLTNVASNIYLPFGDTKAHTFIFYGESRTVITLNYAIFLADYGYKENMSLRKVWIMTAQVDFALTGLQRASDIQFFQGALSFRIHLKEPLGFHDFLNKIKPYWEYKDGFFKEFWEQAFACSLLNLWDPEKDDASCTGEERLDSLPGHVFEMSMTGHSYSIYNAVHATAHALHAMHTSMSKYREILWSKRLEFHHLQAWKQLHPFLQGISFNNSAGESVSFKDNRGMGDGFDIMNVVTFRNKTFVRVKVGSVNSKAPEGQGFILHEDRIVWQTSFNQERWPISVCNDYCHPGSWKKKKEGETFCCYDCVPCPEGKISSQQDMVECIECPEDQHSSKDKDGCINKVITFLSFEEPLGIGLAFLAVSCFLITAFVLGVFIKNKDTPIVKANNRDITYMLLVSLLLCFLCSLLFLGKPSNVTCFIRQSAFGIVFSVVVSCVLAKTITVVLAFMATKPGSGLRKWVGKTLANSIVLSCSLVQAGICMVWLATTPPFPDLDMHSMADQIVAECNEGSVVMFYIVLGYLGLLSLISLIVAFFARKLPNSFNEAKFITFSMLVFCSVWMSFVPTYLSTKGKYMVAVEIFSILASSAALLAWIFSVKCYIILLRPDLNSRDQIIRRKN</sequence>
<evidence type="ECO:0000256" key="2">
    <source>
        <dbReference type="ARBA" id="ARBA00022475"/>
    </source>
</evidence>
<dbReference type="GeneID" id="107112343"/>
<organism evidence="13 14">
    <name type="scientific">Gekko japonicus</name>
    <name type="common">Schlegel's Japanese gecko</name>
    <dbReference type="NCBI Taxonomy" id="146911"/>
    <lineage>
        <taxon>Eukaryota</taxon>
        <taxon>Metazoa</taxon>
        <taxon>Chordata</taxon>
        <taxon>Craniata</taxon>
        <taxon>Vertebrata</taxon>
        <taxon>Euteleostomi</taxon>
        <taxon>Lepidosauria</taxon>
        <taxon>Squamata</taxon>
        <taxon>Bifurcata</taxon>
        <taxon>Gekkota</taxon>
        <taxon>Gekkonidae</taxon>
        <taxon>Gekkoninae</taxon>
        <taxon>Gekko</taxon>
    </lineage>
</organism>
<feature type="transmembrane region" description="Helical" evidence="11">
    <location>
        <begin position="655"/>
        <end position="673"/>
    </location>
</feature>
<feature type="transmembrane region" description="Helical" evidence="11">
    <location>
        <begin position="699"/>
        <end position="722"/>
    </location>
</feature>
<keyword evidence="7 11" id="KW-0472">Membrane</keyword>
<dbReference type="InterPro" id="IPR028082">
    <property type="entry name" value="Peripla_BP_I"/>
</dbReference>
<accession>A0ABM1K5G4</accession>
<dbReference type="InterPro" id="IPR001828">
    <property type="entry name" value="ANF_lig-bd_rcpt"/>
</dbReference>
<evidence type="ECO:0000256" key="11">
    <source>
        <dbReference type="SAM" id="Phobius"/>
    </source>
</evidence>
<dbReference type="Proteomes" id="UP000694871">
    <property type="component" value="Unplaced"/>
</dbReference>
<keyword evidence="10" id="KW-0807">Transducer</keyword>
<feature type="transmembrane region" description="Helical" evidence="11">
    <location>
        <begin position="578"/>
        <end position="598"/>
    </location>
</feature>
<dbReference type="CDD" id="cd15283">
    <property type="entry name" value="7tmC_V2R_pheromone"/>
    <property type="match status" value="1"/>
</dbReference>
<dbReference type="Pfam" id="PF01094">
    <property type="entry name" value="ANF_receptor"/>
    <property type="match status" value="1"/>
</dbReference>
<dbReference type="InterPro" id="IPR017979">
    <property type="entry name" value="GPCR_3_CS"/>
</dbReference>
<evidence type="ECO:0000256" key="10">
    <source>
        <dbReference type="ARBA" id="ARBA00023224"/>
    </source>
</evidence>
<dbReference type="PROSITE" id="PS50259">
    <property type="entry name" value="G_PROTEIN_RECEP_F3_4"/>
    <property type="match status" value="1"/>
</dbReference>
<dbReference type="InterPro" id="IPR023298">
    <property type="entry name" value="ATPase_P-typ_TM_dom_sf"/>
</dbReference>
<gene>
    <name evidence="14" type="primary">LOC107112343</name>
</gene>
<dbReference type="InterPro" id="IPR004073">
    <property type="entry name" value="GPCR_3_vmron_rcpt_2"/>
</dbReference>
<keyword evidence="4" id="KW-0732">Signal</keyword>
<dbReference type="PANTHER" id="PTHR24061">
    <property type="entry name" value="CALCIUM-SENSING RECEPTOR-RELATED"/>
    <property type="match status" value="1"/>
</dbReference>
<dbReference type="InterPro" id="IPR000068">
    <property type="entry name" value="GPCR_3_Ca_sens_rcpt-rel"/>
</dbReference>
<comment type="subcellular location">
    <subcellularLocation>
        <location evidence="1">Cell membrane</location>
        <topology evidence="1">Multi-pass membrane protein</topology>
    </subcellularLocation>
</comment>
<evidence type="ECO:0000256" key="1">
    <source>
        <dbReference type="ARBA" id="ARBA00004651"/>
    </source>
</evidence>
<dbReference type="PROSITE" id="PS00981">
    <property type="entry name" value="G_PROTEIN_RECEP_F3_3"/>
    <property type="match status" value="1"/>
</dbReference>
<feature type="transmembrane region" description="Helical" evidence="11">
    <location>
        <begin position="766"/>
        <end position="789"/>
    </location>
</feature>
<dbReference type="PRINTS" id="PR00248">
    <property type="entry name" value="GPCRMGR"/>
</dbReference>
<dbReference type="PRINTS" id="PR01535">
    <property type="entry name" value="VOMERONASL2R"/>
</dbReference>
<keyword evidence="9" id="KW-0325">Glycoprotein</keyword>